<feature type="compositionally biased region" description="Basic and acidic residues" evidence="1">
    <location>
        <begin position="1"/>
        <end position="17"/>
    </location>
</feature>
<dbReference type="STRING" id="526729.SAMN04324258_0754"/>
<keyword evidence="3" id="KW-1185">Reference proteome</keyword>
<organism evidence="2 3">
    <name type="scientific">Krasilnikoviella flava</name>
    <dbReference type="NCBI Taxonomy" id="526729"/>
    <lineage>
        <taxon>Bacteria</taxon>
        <taxon>Bacillati</taxon>
        <taxon>Actinomycetota</taxon>
        <taxon>Actinomycetes</taxon>
        <taxon>Micrococcales</taxon>
        <taxon>Promicromonosporaceae</taxon>
        <taxon>Krasilnikoviella</taxon>
    </lineage>
</organism>
<evidence type="ECO:0000313" key="2">
    <source>
        <dbReference type="EMBL" id="SKC40840.1"/>
    </source>
</evidence>
<reference evidence="2 3" key="1">
    <citation type="submission" date="2017-02" db="EMBL/GenBank/DDBJ databases">
        <authorList>
            <person name="Peterson S.W."/>
        </authorList>
    </citation>
    <scope>NUCLEOTIDE SEQUENCE [LARGE SCALE GENOMIC DNA]</scope>
    <source>
        <strain evidence="2 3">DSM 21481</strain>
    </source>
</reference>
<accession>A0A1T5IP01</accession>
<feature type="region of interest" description="Disordered" evidence="1">
    <location>
        <begin position="1"/>
        <end position="30"/>
    </location>
</feature>
<name>A0A1T5IP01_9MICO</name>
<dbReference type="EMBL" id="FUZQ01000001">
    <property type="protein sequence ID" value="SKC40840.1"/>
    <property type="molecule type" value="Genomic_DNA"/>
</dbReference>
<proteinExistence type="predicted"/>
<protein>
    <submittedName>
        <fullName evidence="2">Uncharacterized protein</fullName>
    </submittedName>
</protein>
<dbReference type="Proteomes" id="UP000189777">
    <property type="component" value="Unassembled WGS sequence"/>
</dbReference>
<sequence length="324" mass="32212">MPDVDPGRRAIVGDDRSTAPPPPTGAPERTRSRLLAVLATELRGSPGSAGPAAADESVALARRTGDPATLARALGAATLHACGRAGLAPMRDAVGAELVDVAARAGLATDEILGHLVRVQARSALGDTAGAAGHAGSARRLAADHERPLVEVLTSWSDTVGAAVEGAPDAEVEAAVRAATAGLEGTGMAGLETGLETLALLCLRVGRGRADAGAGLAPGDAGSYASWAAPWTLLAAGRDDAAARRALARVPDPPPGLLIEALWVLAGRAAVHLGDRRVAERARAALAPAAGELAAGSGLVAAGPVSDHLEVLDAFLAQGRGATT</sequence>
<evidence type="ECO:0000313" key="3">
    <source>
        <dbReference type="Proteomes" id="UP000189777"/>
    </source>
</evidence>
<dbReference type="AlphaFoldDB" id="A0A1T5IP01"/>
<evidence type="ECO:0000256" key="1">
    <source>
        <dbReference type="SAM" id="MobiDB-lite"/>
    </source>
</evidence>
<gene>
    <name evidence="2" type="ORF">SAMN04324258_0754</name>
</gene>